<feature type="transmembrane region" description="Helical" evidence="1">
    <location>
        <begin position="243"/>
        <end position="262"/>
    </location>
</feature>
<dbReference type="Proteomes" id="UP000179467">
    <property type="component" value="Unassembled WGS sequence"/>
</dbReference>
<feature type="transmembrane region" description="Helical" evidence="1">
    <location>
        <begin position="169"/>
        <end position="195"/>
    </location>
</feature>
<feature type="transmembrane region" description="Helical" evidence="1">
    <location>
        <begin position="92"/>
        <end position="110"/>
    </location>
</feature>
<feature type="transmembrane region" description="Helical" evidence="1">
    <location>
        <begin position="352"/>
        <end position="370"/>
    </location>
</feature>
<feature type="transmembrane region" description="Helical" evidence="1">
    <location>
        <begin position="131"/>
        <end position="149"/>
    </location>
</feature>
<dbReference type="PANTHER" id="PTHR38592">
    <property type="entry name" value="BLL4819 PROTEIN"/>
    <property type="match status" value="1"/>
</dbReference>
<dbReference type="AlphaFoldDB" id="A0A1S1H8N7"/>
<evidence type="ECO:0000313" key="2">
    <source>
        <dbReference type="EMBL" id="OHT18425.1"/>
    </source>
</evidence>
<keyword evidence="1" id="KW-0472">Membrane</keyword>
<dbReference type="PANTHER" id="PTHR38592:SF3">
    <property type="entry name" value="BLL4819 PROTEIN"/>
    <property type="match status" value="1"/>
</dbReference>
<sequence length="416" mass="45629">MRCSPGRCGRSIERDEAPINAFGGSRRRPLKDPGNAGGRAVACPEETIVMERDQRIDILRGIAIVTILLNHISIPLRTLFHYHGPTIPTLTQYGYSSAASLFVAMSGYMVGMVYLKRPSPMKAAVKRAGELYVINLIVLAVIVPLAYAAPPALDSYWKLRPMVEPPFAALIRFLTLLDAPAFLDVLQLYVALLLLTPVAILLLRRSPLLLAGCSILLWAAMQVAGVVFTPDRVVLSNGHSLNVLAWQLTFFLPLIAGALRLHHRIFAWFEARPAATAWIWGALAVSALARIVAAERVLPLTYELVNRPLNSPVWLFHSALVLAGYIGLLTWLRGHLQLWPFQLLASLGRNSLNVFAASIPLIYVLSWGFGSLDWGFAGYLLAFATLLGLSLAIAAWGDRRKHRKKARPPVAASQAA</sequence>
<dbReference type="OrthoDB" id="9775975at2"/>
<name>A0A1S1H8N7_9SPHN</name>
<gene>
    <name evidence="2" type="ORF">BHE75_00396</name>
</gene>
<dbReference type="InterPro" id="IPR014550">
    <property type="entry name" value="UCP028704_OpgC"/>
</dbReference>
<dbReference type="EMBL" id="MIPT01000001">
    <property type="protein sequence ID" value="OHT18425.1"/>
    <property type="molecule type" value="Genomic_DNA"/>
</dbReference>
<comment type="caution">
    <text evidence="2">The sequence shown here is derived from an EMBL/GenBank/DDBJ whole genome shotgun (WGS) entry which is preliminary data.</text>
</comment>
<organism evidence="2 3">
    <name type="scientific">Edaphosphingomonas haloaromaticamans</name>
    <dbReference type="NCBI Taxonomy" id="653954"/>
    <lineage>
        <taxon>Bacteria</taxon>
        <taxon>Pseudomonadati</taxon>
        <taxon>Pseudomonadota</taxon>
        <taxon>Alphaproteobacteria</taxon>
        <taxon>Sphingomonadales</taxon>
        <taxon>Rhizorhabdaceae</taxon>
        <taxon>Edaphosphingomonas</taxon>
    </lineage>
</organism>
<feature type="transmembrane region" description="Helical" evidence="1">
    <location>
        <begin position="376"/>
        <end position="397"/>
    </location>
</feature>
<feature type="transmembrane region" description="Helical" evidence="1">
    <location>
        <begin position="313"/>
        <end position="332"/>
    </location>
</feature>
<keyword evidence="3" id="KW-1185">Reference proteome</keyword>
<evidence type="ECO:0000256" key="1">
    <source>
        <dbReference type="SAM" id="Phobius"/>
    </source>
</evidence>
<feature type="transmembrane region" description="Helical" evidence="1">
    <location>
        <begin position="274"/>
        <end position="293"/>
    </location>
</feature>
<proteinExistence type="predicted"/>
<keyword evidence="1" id="KW-0812">Transmembrane</keyword>
<dbReference type="Pfam" id="PF10129">
    <property type="entry name" value="OpgC_C"/>
    <property type="match status" value="1"/>
</dbReference>
<protein>
    <submittedName>
        <fullName evidence="2">OpgC protein</fullName>
    </submittedName>
</protein>
<evidence type="ECO:0000313" key="3">
    <source>
        <dbReference type="Proteomes" id="UP000179467"/>
    </source>
</evidence>
<feature type="transmembrane region" description="Helical" evidence="1">
    <location>
        <begin position="207"/>
        <end position="228"/>
    </location>
</feature>
<feature type="transmembrane region" description="Helical" evidence="1">
    <location>
        <begin position="58"/>
        <end position="80"/>
    </location>
</feature>
<keyword evidence="1" id="KW-1133">Transmembrane helix</keyword>
<reference evidence="2 3" key="1">
    <citation type="submission" date="2016-09" db="EMBL/GenBank/DDBJ databases">
        <title>Metabolic pathway, cell adaptation mechanisms and a novel monoxygenase revealed through proteogenomic-transcription analysis of a Sphingomonas haloaromaticamans strain degrading the fungicide ortho-phenylphenol.</title>
        <authorList>
            <person name="Perruchon C."/>
            <person name="Papadopoulou E.S."/>
            <person name="Rousidou C."/>
            <person name="Vasileiadis S."/>
            <person name="Tanou G."/>
            <person name="Amoutzias G."/>
            <person name="Molassiotis A."/>
            <person name="Karpouzas D.G."/>
        </authorList>
    </citation>
    <scope>NUCLEOTIDE SEQUENCE [LARGE SCALE GENOMIC DNA]</scope>
    <source>
        <strain evidence="2 3">P3</strain>
    </source>
</reference>
<accession>A0A1S1H8N7</accession>